<keyword evidence="3" id="KW-1185">Reference proteome</keyword>
<comment type="caution">
    <text evidence="2">The sequence shown here is derived from an EMBL/GenBank/DDBJ whole genome shotgun (WGS) entry which is preliminary data.</text>
</comment>
<feature type="transmembrane region" description="Helical" evidence="1">
    <location>
        <begin position="26"/>
        <end position="46"/>
    </location>
</feature>
<reference evidence="2 3" key="1">
    <citation type="submission" date="2023-07" db="EMBL/GenBank/DDBJ databases">
        <title>Sorghum-associated microbial communities from plants grown in Nebraska, USA.</title>
        <authorList>
            <person name="Schachtman D."/>
        </authorList>
    </citation>
    <scope>NUCLEOTIDE SEQUENCE [LARGE SCALE GENOMIC DNA]</scope>
    <source>
        <strain evidence="2 3">DS1607</strain>
    </source>
</reference>
<dbReference type="RefSeq" id="WP_307689674.1">
    <property type="nucleotide sequence ID" value="NZ_JAUSRO010000006.1"/>
</dbReference>
<gene>
    <name evidence="2" type="ORF">J2W36_002099</name>
</gene>
<dbReference type="Proteomes" id="UP001226867">
    <property type="component" value="Unassembled WGS sequence"/>
</dbReference>
<evidence type="ECO:0000313" key="3">
    <source>
        <dbReference type="Proteomes" id="UP001226867"/>
    </source>
</evidence>
<organism evidence="2 3">
    <name type="scientific">Variovorax ginsengisoli</name>
    <dbReference type="NCBI Taxonomy" id="363844"/>
    <lineage>
        <taxon>Bacteria</taxon>
        <taxon>Pseudomonadati</taxon>
        <taxon>Pseudomonadota</taxon>
        <taxon>Betaproteobacteria</taxon>
        <taxon>Burkholderiales</taxon>
        <taxon>Comamonadaceae</taxon>
        <taxon>Variovorax</taxon>
    </lineage>
</organism>
<evidence type="ECO:0000256" key="1">
    <source>
        <dbReference type="SAM" id="Phobius"/>
    </source>
</evidence>
<keyword evidence="1" id="KW-0472">Membrane</keyword>
<dbReference type="EMBL" id="JAUSRO010000006">
    <property type="protein sequence ID" value="MDP9899848.1"/>
    <property type="molecule type" value="Genomic_DNA"/>
</dbReference>
<accession>A0ABT9S662</accession>
<evidence type="ECO:0000313" key="2">
    <source>
        <dbReference type="EMBL" id="MDP9899848.1"/>
    </source>
</evidence>
<keyword evidence="1" id="KW-1133">Transmembrane helix</keyword>
<proteinExistence type="predicted"/>
<name>A0ABT9S662_9BURK</name>
<protein>
    <submittedName>
        <fullName evidence="2">Uncharacterized protein</fullName>
    </submittedName>
</protein>
<keyword evidence="1" id="KW-0812">Transmembrane</keyword>
<sequence>MSTSLHSEKNLLLFSQRSMTRVHALAVHRMPVTLTLAAIVLSVLGVRA</sequence>